<dbReference type="Gene3D" id="1.20.1260.30">
    <property type="match status" value="2"/>
</dbReference>
<feature type="coiled-coil region" evidence="8">
    <location>
        <begin position="635"/>
        <end position="662"/>
    </location>
</feature>
<dbReference type="AlphaFoldDB" id="A0AB37EBS6"/>
<dbReference type="GO" id="GO:0009307">
    <property type="term" value="P:DNA restriction-modification system"/>
    <property type="evidence" value="ECO:0007669"/>
    <property type="project" value="UniProtKB-KW"/>
</dbReference>
<dbReference type="PROSITE" id="PS00092">
    <property type="entry name" value="N6_MTASE"/>
    <property type="match status" value="1"/>
</dbReference>
<evidence type="ECO:0000313" key="11">
    <source>
        <dbReference type="EMBL" id="QIH74493.1"/>
    </source>
</evidence>
<dbReference type="InterPro" id="IPR002052">
    <property type="entry name" value="DNA_methylase_N6_adenine_CS"/>
</dbReference>
<keyword evidence="4" id="KW-0808">Transferase</keyword>
<evidence type="ECO:0000256" key="7">
    <source>
        <dbReference type="ARBA" id="ARBA00047942"/>
    </source>
</evidence>
<evidence type="ECO:0000256" key="8">
    <source>
        <dbReference type="SAM" id="Coils"/>
    </source>
</evidence>
<keyword evidence="6" id="KW-0680">Restriction system</keyword>
<dbReference type="InterPro" id="IPR038333">
    <property type="entry name" value="T1MK-like_N_sf"/>
</dbReference>
<dbReference type="KEGG" id="bmed:GYM46_03150"/>
<evidence type="ECO:0000259" key="9">
    <source>
        <dbReference type="Pfam" id="PF02384"/>
    </source>
</evidence>
<dbReference type="GO" id="GO:0032259">
    <property type="term" value="P:methylation"/>
    <property type="evidence" value="ECO:0007669"/>
    <property type="project" value="UniProtKB-KW"/>
</dbReference>
<dbReference type="Gene3D" id="3.40.50.150">
    <property type="entry name" value="Vaccinia Virus protein VP39"/>
    <property type="match status" value="1"/>
</dbReference>
<keyword evidence="5" id="KW-0949">S-adenosyl-L-methionine</keyword>
<dbReference type="PANTHER" id="PTHR42933:SF3">
    <property type="entry name" value="TYPE I RESTRICTION ENZYME MJAVIII METHYLASE SUBUNIT"/>
    <property type="match status" value="1"/>
</dbReference>
<evidence type="ECO:0000256" key="2">
    <source>
        <dbReference type="ARBA" id="ARBA00011900"/>
    </source>
</evidence>
<dbReference type="SUPFAM" id="SSF53335">
    <property type="entry name" value="S-adenosyl-L-methionine-dependent methyltransferases"/>
    <property type="match status" value="1"/>
</dbReference>
<evidence type="ECO:0000256" key="1">
    <source>
        <dbReference type="ARBA" id="ARBA00006594"/>
    </source>
</evidence>
<reference evidence="11 12" key="1">
    <citation type="submission" date="2020-01" db="EMBL/GenBank/DDBJ databases">
        <authorList>
            <person name="Wang S."/>
        </authorList>
    </citation>
    <scope>NUCLEOTIDE SEQUENCE [LARGE SCALE GENOMIC DNA]</scope>
    <source>
        <strain evidence="11 12">D151-2-6</strain>
    </source>
</reference>
<dbReference type="Pfam" id="PF12161">
    <property type="entry name" value="HsdM_N"/>
    <property type="match status" value="1"/>
</dbReference>
<evidence type="ECO:0000259" key="10">
    <source>
        <dbReference type="Pfam" id="PF12161"/>
    </source>
</evidence>
<accession>A0AB37EBS6</accession>
<feature type="domain" description="DNA methylase adenine-specific" evidence="9">
    <location>
        <begin position="137"/>
        <end position="445"/>
    </location>
</feature>
<evidence type="ECO:0000256" key="3">
    <source>
        <dbReference type="ARBA" id="ARBA00022603"/>
    </source>
</evidence>
<comment type="catalytic activity">
    <reaction evidence="7">
        <text>a 2'-deoxyadenosine in DNA + S-adenosyl-L-methionine = an N(6)-methyl-2'-deoxyadenosine in DNA + S-adenosyl-L-homocysteine + H(+)</text>
        <dbReference type="Rhea" id="RHEA:15197"/>
        <dbReference type="Rhea" id="RHEA-COMP:12418"/>
        <dbReference type="Rhea" id="RHEA-COMP:12419"/>
        <dbReference type="ChEBI" id="CHEBI:15378"/>
        <dbReference type="ChEBI" id="CHEBI:57856"/>
        <dbReference type="ChEBI" id="CHEBI:59789"/>
        <dbReference type="ChEBI" id="CHEBI:90615"/>
        <dbReference type="ChEBI" id="CHEBI:90616"/>
        <dbReference type="EC" id="2.1.1.72"/>
    </reaction>
</comment>
<dbReference type="EMBL" id="CP048751">
    <property type="protein sequence ID" value="QIH74493.1"/>
    <property type="molecule type" value="Genomic_DNA"/>
</dbReference>
<evidence type="ECO:0000313" key="12">
    <source>
        <dbReference type="Proteomes" id="UP000501325"/>
    </source>
</evidence>
<dbReference type="REBASE" id="389675">
    <property type="entry name" value="M.Bme15126ORF3150P"/>
</dbReference>
<keyword evidence="8" id="KW-0175">Coiled coil</keyword>
<dbReference type="GO" id="GO:0008170">
    <property type="term" value="F:N-methyltransferase activity"/>
    <property type="evidence" value="ECO:0007669"/>
    <property type="project" value="InterPro"/>
</dbReference>
<organism evidence="11 12">
    <name type="scientific">Brevundimonas mediterranea</name>
    <dbReference type="NCBI Taxonomy" id="74329"/>
    <lineage>
        <taxon>Bacteria</taxon>
        <taxon>Pseudomonadati</taxon>
        <taxon>Pseudomonadota</taxon>
        <taxon>Alphaproteobacteria</taxon>
        <taxon>Caulobacterales</taxon>
        <taxon>Caulobacteraceae</taxon>
        <taxon>Brevundimonas</taxon>
    </lineage>
</organism>
<dbReference type="GO" id="GO:0009007">
    <property type="term" value="F:site-specific DNA-methyltransferase (adenine-specific) activity"/>
    <property type="evidence" value="ECO:0007669"/>
    <property type="project" value="UniProtKB-EC"/>
</dbReference>
<gene>
    <name evidence="11" type="ORF">GYM46_03150</name>
</gene>
<name>A0AB37EBS6_9CAUL</name>
<dbReference type="PANTHER" id="PTHR42933">
    <property type="entry name" value="SLR6095 PROTEIN"/>
    <property type="match status" value="1"/>
</dbReference>
<protein>
    <recommendedName>
        <fullName evidence="2">site-specific DNA-methyltransferase (adenine-specific)</fullName>
        <ecNumber evidence="2">2.1.1.72</ecNumber>
    </recommendedName>
</protein>
<dbReference type="Pfam" id="PF02384">
    <property type="entry name" value="N6_Mtase"/>
    <property type="match status" value="1"/>
</dbReference>
<evidence type="ECO:0000256" key="4">
    <source>
        <dbReference type="ARBA" id="ARBA00022679"/>
    </source>
</evidence>
<dbReference type="Proteomes" id="UP000501325">
    <property type="component" value="Chromosome"/>
</dbReference>
<evidence type="ECO:0000256" key="6">
    <source>
        <dbReference type="ARBA" id="ARBA00022747"/>
    </source>
</evidence>
<dbReference type="InterPro" id="IPR051537">
    <property type="entry name" value="DNA_Adenine_Mtase"/>
</dbReference>
<dbReference type="InterPro" id="IPR022749">
    <property type="entry name" value="D12N6_MeTrfase_N"/>
</dbReference>
<dbReference type="EC" id="2.1.1.72" evidence="2"/>
<proteinExistence type="inferred from homology"/>
<dbReference type="InterPro" id="IPR029063">
    <property type="entry name" value="SAM-dependent_MTases_sf"/>
</dbReference>
<dbReference type="InterPro" id="IPR003356">
    <property type="entry name" value="DNA_methylase_A-5"/>
</dbReference>
<evidence type="ECO:0000256" key="5">
    <source>
        <dbReference type="ARBA" id="ARBA00022691"/>
    </source>
</evidence>
<sequence>MAVKKSEIYSSLWASCDALRGGMDASQYKDYVLVLLFVKYVSDKYAGDPNGLIEVPDGGSFADMVALKGDKDIGERINIIIAKLAEANDLKGVIDVADFNDPEKLGSGREMVDRLSSLVAIFNRPELDFRKNRAEGDDILGDAYEYLMRHFATESGKSKGQFYTPAEVSRIMAKAIGISASKSADQTIYDPTCGSGSLLLKARDEAPHGITIYGQEKDVATRALAKMNMVLHDCPTAEIWRDNTLSSPHFKNAAGGLKTFDFVVANPPFSDKAWGTGLDPANDLYDRFDYGVPPAKNGDYAYLLHILASLKTTGKGAVILPHGVLFRGNAEADIREKIVRKGYIKGIIGLPANLFYGTGIPACIVVLDKENAHARTGIFMVDASKGFVKDGNKNRLRSQDLHKIVDAFTKQVEIDKYSRMVPLAEIEKHGFNLNIPRYIDSSEPEDLQDIEAHLKGGIPVRDVDALSDFWRELPAVRATLFGPGDRPGYLTPLVDAAEVKGAILNHPEFAAFTERVTEVFATWAADHLERLRHIAIGDHPKELIATISEDLLDRFKPVPLIDGYDVYQHLMTYWAEVMQDDTYILVQDGWAAGRVIRELVKNADGKFTETPDITLGRRKLKAELIPPTFVVARFFAAEQASLEALEAKAEEAARAVEELDEEHGGEDGLLFEAKTGKSKLTAKSVKDRIKDIRLDNDAGEERAMLKTCLSLIQAAADADAAVNAAQAALDAAVVAQYAKLTEDRVRALLVEDKWLAQVRADIGAEVDRVSQALAGRVKVLAERYATPLPKLAEDLDVLSARVAAHLKQMGFTA</sequence>
<feature type="domain" description="N6 adenine-specific DNA methyltransferase N-terminal" evidence="10">
    <location>
        <begin position="10"/>
        <end position="122"/>
    </location>
</feature>
<dbReference type="GO" id="GO:0003677">
    <property type="term" value="F:DNA binding"/>
    <property type="evidence" value="ECO:0007669"/>
    <property type="project" value="InterPro"/>
</dbReference>
<dbReference type="PRINTS" id="PR00507">
    <property type="entry name" value="N12N6MTFRASE"/>
</dbReference>
<keyword evidence="3 11" id="KW-0489">Methyltransferase</keyword>
<comment type="similarity">
    <text evidence="1">Belongs to the N(4)/N(6)-methyltransferase family.</text>
</comment>